<dbReference type="CDD" id="cd09113">
    <property type="entry name" value="PLDc_ymdC_like_2"/>
    <property type="match status" value="1"/>
</dbReference>
<dbReference type="PANTHER" id="PTHR21248:SF12">
    <property type="entry name" value="CARDIOLIPIN SYNTHASE C"/>
    <property type="match status" value="1"/>
</dbReference>
<dbReference type="InterPro" id="IPR025202">
    <property type="entry name" value="PLD-like_dom"/>
</dbReference>
<evidence type="ECO:0000256" key="1">
    <source>
        <dbReference type="SAM" id="Phobius"/>
    </source>
</evidence>
<dbReference type="Proteomes" id="UP001164472">
    <property type="component" value="Chromosome"/>
</dbReference>
<dbReference type="Pfam" id="PF13091">
    <property type="entry name" value="PLDc_2"/>
    <property type="match status" value="2"/>
</dbReference>
<name>A0A9E8HHA2_9ALTE</name>
<feature type="domain" description="PLD phosphodiesterase" evidence="2">
    <location>
        <begin position="194"/>
        <end position="221"/>
    </location>
</feature>
<dbReference type="GO" id="GO:0030572">
    <property type="term" value="F:phosphatidyltransferase activity"/>
    <property type="evidence" value="ECO:0007669"/>
    <property type="project" value="UniProtKB-ARBA"/>
</dbReference>
<keyword evidence="4" id="KW-1185">Reference proteome</keyword>
<dbReference type="KEGG" id="asem:NNL22_14705"/>
<evidence type="ECO:0000313" key="3">
    <source>
        <dbReference type="EMBL" id="UZW74260.1"/>
    </source>
</evidence>
<dbReference type="CDD" id="cd09111">
    <property type="entry name" value="PLDc_ymdC_like_1"/>
    <property type="match status" value="1"/>
</dbReference>
<sequence>MGVSGQVVKLAVGFMQTLPSRAHYGARLKAGHLCYTAVMIFVTAFLFSGCASMPPDKHKMPSYALENTNDTLVGKAIAPLLSEHPEESGFHLLAYGMDALAARIKLIDAAQRSLDLQYYIWHDDLTGRVLQNRLLHAADRGVRVRLLLDDLDTAGKDETLFALNAHPNIEIRLYNPFKNRSLRALGFIGSPFRLNHRMHNKALIADNQALVMGGRNIGDEYFSASEDVVFGDIDVLGIGPVARDASAIFDGFWNSQWVLSLKAYDSGDESGELMLARFRDLSDGFLVEAENSAYSDALRQTKFLQYGNGKDIRFAWSRWVLVSDDPGKVERRKISMDTHLAPRLKEAFDLAQNDLIIVSPYFVPGDDVTKFLTQKVTDGVRVRILTNSLSSNDVSLVHAGYINYRKALLRGGVELYEFKNKLMDEKTKAKPVGRWKGSSGASLHAKSFVFDGTYLFVGSFNLDPRSILLNTEMGVYFSAPEYAEPISRTFDEKILTVAYKVTLQDDELFWETMQDGQLLHFNKEPDTGWWRRFSTGFLSWFVPEGML</sequence>
<dbReference type="EMBL" id="CP101527">
    <property type="protein sequence ID" value="UZW74260.1"/>
    <property type="molecule type" value="Genomic_DNA"/>
</dbReference>
<proteinExistence type="predicted"/>
<dbReference type="AlphaFoldDB" id="A0A9E8HHA2"/>
<feature type="transmembrane region" description="Helical" evidence="1">
    <location>
        <begin position="33"/>
        <end position="54"/>
    </location>
</feature>
<dbReference type="GO" id="GO:0032049">
    <property type="term" value="P:cardiolipin biosynthetic process"/>
    <property type="evidence" value="ECO:0007669"/>
    <property type="project" value="UniProtKB-ARBA"/>
</dbReference>
<organism evidence="3 4">
    <name type="scientific">Alkalimarinus sediminis</name>
    <dbReference type="NCBI Taxonomy" id="1632866"/>
    <lineage>
        <taxon>Bacteria</taxon>
        <taxon>Pseudomonadati</taxon>
        <taxon>Pseudomonadota</taxon>
        <taxon>Gammaproteobacteria</taxon>
        <taxon>Alteromonadales</taxon>
        <taxon>Alteromonadaceae</taxon>
        <taxon>Alkalimarinus</taxon>
    </lineage>
</organism>
<keyword evidence="1" id="KW-1133">Transmembrane helix</keyword>
<dbReference type="SUPFAM" id="SSF56024">
    <property type="entry name" value="Phospholipase D/nuclease"/>
    <property type="match status" value="2"/>
</dbReference>
<dbReference type="InterPro" id="IPR001736">
    <property type="entry name" value="PLipase_D/transphosphatidylase"/>
</dbReference>
<keyword evidence="1" id="KW-0472">Membrane</keyword>
<dbReference type="Gene3D" id="3.30.870.10">
    <property type="entry name" value="Endonuclease Chain A"/>
    <property type="match status" value="2"/>
</dbReference>
<gene>
    <name evidence="3" type="ORF">NNL22_14705</name>
</gene>
<dbReference type="PANTHER" id="PTHR21248">
    <property type="entry name" value="CARDIOLIPIN SYNTHASE"/>
    <property type="match status" value="1"/>
</dbReference>
<reference evidence="3" key="1">
    <citation type="submission" date="2022-07" db="EMBL/GenBank/DDBJ databases">
        <title>Alkalimarinus sp. nov., isolated from gut of a Alitta virens.</title>
        <authorList>
            <person name="Yang A.I."/>
            <person name="Shin N.-R."/>
        </authorList>
    </citation>
    <scope>NUCLEOTIDE SEQUENCE</scope>
    <source>
        <strain evidence="3">FA028</strain>
    </source>
</reference>
<accession>A0A9E8HHA2</accession>
<dbReference type="PROSITE" id="PS50035">
    <property type="entry name" value="PLD"/>
    <property type="match status" value="2"/>
</dbReference>
<evidence type="ECO:0000313" key="4">
    <source>
        <dbReference type="Proteomes" id="UP001164472"/>
    </source>
</evidence>
<feature type="domain" description="PLD phosphodiesterase" evidence="2">
    <location>
        <begin position="439"/>
        <end position="466"/>
    </location>
</feature>
<evidence type="ECO:0000259" key="2">
    <source>
        <dbReference type="PROSITE" id="PS50035"/>
    </source>
</evidence>
<protein>
    <submittedName>
        <fullName evidence="3">Phospholipase D family protein</fullName>
    </submittedName>
</protein>
<keyword evidence="1" id="KW-0812">Transmembrane</keyword>
<dbReference type="RefSeq" id="WP_251811139.1">
    <property type="nucleotide sequence ID" value="NZ_CP101527.1"/>
</dbReference>
<dbReference type="SMART" id="SM00155">
    <property type="entry name" value="PLDc"/>
    <property type="match status" value="2"/>
</dbReference>